<accession>A0A8S3HEU5</accession>
<reference evidence="2" key="1">
    <citation type="submission" date="2021-02" db="EMBL/GenBank/DDBJ databases">
        <authorList>
            <person name="Nowell W R."/>
        </authorList>
    </citation>
    <scope>NUCLEOTIDE SEQUENCE</scope>
</reference>
<organism evidence="2 3">
    <name type="scientific">Rotaria magnacalcarata</name>
    <dbReference type="NCBI Taxonomy" id="392030"/>
    <lineage>
        <taxon>Eukaryota</taxon>
        <taxon>Metazoa</taxon>
        <taxon>Spiralia</taxon>
        <taxon>Gnathifera</taxon>
        <taxon>Rotifera</taxon>
        <taxon>Eurotatoria</taxon>
        <taxon>Bdelloidea</taxon>
        <taxon>Philodinida</taxon>
        <taxon>Philodinidae</taxon>
        <taxon>Rotaria</taxon>
    </lineage>
</organism>
<name>A0A8S3HEU5_9BILA</name>
<comment type="caution">
    <text evidence="2">The sequence shown here is derived from an EMBL/GenBank/DDBJ whole genome shotgun (WGS) entry which is preliminary data.</text>
</comment>
<feature type="compositionally biased region" description="Polar residues" evidence="1">
    <location>
        <begin position="1"/>
        <end position="18"/>
    </location>
</feature>
<evidence type="ECO:0000313" key="2">
    <source>
        <dbReference type="EMBL" id="CAF5181339.1"/>
    </source>
</evidence>
<evidence type="ECO:0000313" key="3">
    <source>
        <dbReference type="Proteomes" id="UP000676336"/>
    </source>
</evidence>
<feature type="compositionally biased region" description="Basic and acidic residues" evidence="1">
    <location>
        <begin position="22"/>
        <end position="40"/>
    </location>
</feature>
<feature type="region of interest" description="Disordered" evidence="1">
    <location>
        <begin position="1"/>
        <end position="40"/>
    </location>
</feature>
<dbReference type="Proteomes" id="UP000676336">
    <property type="component" value="Unassembled WGS sequence"/>
</dbReference>
<dbReference type="EMBL" id="CAJOBI010318620">
    <property type="protein sequence ID" value="CAF5181339.1"/>
    <property type="molecule type" value="Genomic_DNA"/>
</dbReference>
<feature type="non-terminal residue" evidence="2">
    <location>
        <position position="40"/>
    </location>
</feature>
<protein>
    <submittedName>
        <fullName evidence="2">Uncharacterized protein</fullName>
    </submittedName>
</protein>
<dbReference type="AlphaFoldDB" id="A0A8S3HEU5"/>
<proteinExistence type="predicted"/>
<sequence length="40" mass="4584">MKSNLSVKTGAKHNQTVGMLNDENHPTRTMHDENRPPLRK</sequence>
<gene>
    <name evidence="2" type="ORF">SMN809_LOCUS69043</name>
</gene>
<evidence type="ECO:0000256" key="1">
    <source>
        <dbReference type="SAM" id="MobiDB-lite"/>
    </source>
</evidence>